<dbReference type="SUPFAM" id="SSF52540">
    <property type="entry name" value="P-loop containing nucleoside triphosphate hydrolases"/>
    <property type="match status" value="1"/>
</dbReference>
<dbReference type="InterPro" id="IPR003593">
    <property type="entry name" value="AAA+_ATPase"/>
</dbReference>
<name>A0A2K8SE38_9MOLU</name>
<evidence type="ECO:0000313" key="6">
    <source>
        <dbReference type="Proteomes" id="UP000231823"/>
    </source>
</evidence>
<dbReference type="AlphaFoldDB" id="A0A2K8SE38"/>
<dbReference type="SMART" id="SM00382">
    <property type="entry name" value="AAA"/>
    <property type="match status" value="1"/>
</dbReference>
<dbReference type="InterPro" id="IPR027417">
    <property type="entry name" value="P-loop_NTPase"/>
</dbReference>
<evidence type="ECO:0000259" key="4">
    <source>
        <dbReference type="PROSITE" id="PS50893"/>
    </source>
</evidence>
<keyword evidence="3 5" id="KW-0067">ATP-binding</keyword>
<dbReference type="InterPro" id="IPR003439">
    <property type="entry name" value="ABC_transporter-like_ATP-bd"/>
</dbReference>
<organism evidence="5 6">
    <name type="scientific">Spiroplasma floricola 23-6</name>
    <dbReference type="NCBI Taxonomy" id="1336749"/>
    <lineage>
        <taxon>Bacteria</taxon>
        <taxon>Bacillati</taxon>
        <taxon>Mycoplasmatota</taxon>
        <taxon>Mollicutes</taxon>
        <taxon>Entomoplasmatales</taxon>
        <taxon>Spiroplasmataceae</taxon>
        <taxon>Spiroplasma</taxon>
    </lineage>
</organism>
<dbReference type="Gene3D" id="3.40.50.300">
    <property type="entry name" value="P-loop containing nucleotide triphosphate hydrolases"/>
    <property type="match status" value="1"/>
</dbReference>
<dbReference type="PANTHER" id="PTHR42939:SF1">
    <property type="entry name" value="ABC TRANSPORTER ATP-BINDING PROTEIN ALBC-RELATED"/>
    <property type="match status" value="1"/>
</dbReference>
<proteinExistence type="predicted"/>
<dbReference type="Pfam" id="PF00005">
    <property type="entry name" value="ABC_tran"/>
    <property type="match status" value="1"/>
</dbReference>
<keyword evidence="2" id="KW-0547">Nucleotide-binding</keyword>
<keyword evidence="1" id="KW-0813">Transport</keyword>
<evidence type="ECO:0000256" key="3">
    <source>
        <dbReference type="ARBA" id="ARBA00022840"/>
    </source>
</evidence>
<sequence length="311" mass="36348">MVRGENMNDLIIFKNFVKKFKAKKIGPVNCSIERSKITAILGPSGSGKSVILNSILGIIKRFSGDISIDNISRKKGNYYTINRKIGYYTQMDFSLYEISCYKFLFDICITMGISKKDSIQRIEHWLKYFELWESKDKKIKSFSWGMKNRVNLILCFIKDPDILILDEPGANLDSLWRNKIKTLLMECKKNKKTVIITVHNIDEIVDIVDDLIIIDNGECVFNGKKSSLNIYEKYKVYIKNTFDLETFKVFLKEKNIKIFKYDEFENSIIVAFDTYQQINFLFLYLVKNKLPLKNIVRLPINIESIQKALKN</sequence>
<protein>
    <submittedName>
        <fullName evidence="5">ABC transporter ATP-binding protein</fullName>
    </submittedName>
</protein>
<evidence type="ECO:0000256" key="2">
    <source>
        <dbReference type="ARBA" id="ARBA00022741"/>
    </source>
</evidence>
<dbReference type="Proteomes" id="UP000231823">
    <property type="component" value="Chromosome"/>
</dbReference>
<evidence type="ECO:0000256" key="1">
    <source>
        <dbReference type="ARBA" id="ARBA00022448"/>
    </source>
</evidence>
<dbReference type="InterPro" id="IPR051782">
    <property type="entry name" value="ABC_Transporter_VariousFunc"/>
</dbReference>
<feature type="domain" description="ABC transporter" evidence="4">
    <location>
        <begin position="2"/>
        <end position="241"/>
    </location>
</feature>
<dbReference type="PANTHER" id="PTHR42939">
    <property type="entry name" value="ABC TRANSPORTER ATP-BINDING PROTEIN ALBC-RELATED"/>
    <property type="match status" value="1"/>
</dbReference>
<keyword evidence="6" id="KW-1185">Reference proteome</keyword>
<reference evidence="5 6" key="1">
    <citation type="submission" date="2017-12" db="EMBL/GenBank/DDBJ databases">
        <title>Complete genome sequence of Spiroplasma floricola 23-6 (ATCC 29989).</title>
        <authorList>
            <person name="Tsai Y.-M."/>
            <person name="Wu P.-S."/>
            <person name="Lo W.-S."/>
            <person name="Kuo C.-H."/>
        </authorList>
    </citation>
    <scope>NUCLEOTIDE SEQUENCE [LARGE SCALE GENOMIC DNA]</scope>
    <source>
        <strain evidence="5 6">23-6</strain>
    </source>
</reference>
<accession>A0A2K8SE38</accession>
<evidence type="ECO:0000313" key="5">
    <source>
        <dbReference type="EMBL" id="AUB31683.1"/>
    </source>
</evidence>
<dbReference type="GO" id="GO:0005524">
    <property type="term" value="F:ATP binding"/>
    <property type="evidence" value="ECO:0007669"/>
    <property type="project" value="UniProtKB-KW"/>
</dbReference>
<dbReference type="PROSITE" id="PS50893">
    <property type="entry name" value="ABC_TRANSPORTER_2"/>
    <property type="match status" value="1"/>
</dbReference>
<gene>
    <name evidence="5" type="ORF">SFLOR_v1c06330</name>
</gene>
<dbReference type="GO" id="GO:0016887">
    <property type="term" value="F:ATP hydrolysis activity"/>
    <property type="evidence" value="ECO:0007669"/>
    <property type="project" value="InterPro"/>
</dbReference>
<dbReference type="KEGG" id="sfz:SFLOR_v1c06330"/>
<dbReference type="EMBL" id="CP025057">
    <property type="protein sequence ID" value="AUB31683.1"/>
    <property type="molecule type" value="Genomic_DNA"/>
</dbReference>